<accession>A0A9Q8T2H6</accession>
<feature type="compositionally biased region" description="Polar residues" evidence="1">
    <location>
        <begin position="396"/>
        <end position="414"/>
    </location>
</feature>
<feature type="domain" description="Amine oxidase" evidence="3">
    <location>
        <begin position="648"/>
        <end position="1129"/>
    </location>
</feature>
<dbReference type="Gene3D" id="1.20.1440.240">
    <property type="match status" value="1"/>
</dbReference>
<dbReference type="EMBL" id="CP019479">
    <property type="protein sequence ID" value="UQC87595.1"/>
    <property type="molecule type" value="Genomic_DNA"/>
</dbReference>
<feature type="region of interest" description="Disordered" evidence="1">
    <location>
        <begin position="396"/>
        <end position="417"/>
    </location>
</feature>
<reference evidence="4" key="1">
    <citation type="journal article" date="2021" name="Mol. Plant Microbe Interact.">
        <title>Complete Genome Sequence of the Plant-Pathogenic Fungus Colletotrichum lupini.</title>
        <authorList>
            <person name="Baroncelli R."/>
            <person name="Pensec F."/>
            <person name="Da Lio D."/>
            <person name="Boufleur T."/>
            <person name="Vicente I."/>
            <person name="Sarrocco S."/>
            <person name="Picot A."/>
            <person name="Baraldi E."/>
            <person name="Sukno S."/>
            <person name="Thon M."/>
            <person name="Le Floch G."/>
        </authorList>
    </citation>
    <scope>NUCLEOTIDE SEQUENCE</scope>
    <source>
        <strain evidence="4">IMI 504893</strain>
    </source>
</reference>
<dbReference type="RefSeq" id="XP_049149203.1">
    <property type="nucleotide sequence ID" value="XM_049292057.1"/>
</dbReference>
<protein>
    <submittedName>
        <fullName evidence="4">L-amino-acid oxidase</fullName>
    </submittedName>
</protein>
<dbReference type="SUPFAM" id="SSF51905">
    <property type="entry name" value="FAD/NAD(P)-binding domain"/>
    <property type="match status" value="1"/>
</dbReference>
<dbReference type="GO" id="GO:0001716">
    <property type="term" value="F:L-amino-acid oxidase activity"/>
    <property type="evidence" value="ECO:0007669"/>
    <property type="project" value="TreeGrafter"/>
</dbReference>
<dbReference type="Pfam" id="PF01593">
    <property type="entry name" value="Amino_oxidase"/>
    <property type="match status" value="1"/>
</dbReference>
<keyword evidence="2" id="KW-0812">Transmembrane</keyword>
<dbReference type="SUPFAM" id="SSF54373">
    <property type="entry name" value="FAD-linked reductases, C-terminal domain"/>
    <property type="match status" value="1"/>
</dbReference>
<gene>
    <name evidence="4" type="ORF">CLUP02_13112</name>
</gene>
<sequence length="1289" mass="143561">MVKRAKRCVQYPKVSALCDCGDFRSESSVIPRRLLAVNDAITPKDAFCNLNPCAREFCSTSFNYKLSRLFITSRWFLLFFPFDYLILSLLIPPPNHLASRPHAETKTNASLIFSCGIRIGYLNQLVGSSALLSTSTLSSPKVALVRYFYVPLLIRGSQVSDWQRQKLSRSNPHNLQQFTEYSMIKERVKRRKAVSPSFLLLMVVNYPAQLHNLISGELTLPWQNVQILLDVTDMTSIYDSSGGSRQTASLHTPTSLTSLTSSSCPMIPICHVHPKGAKRRIRAPTTWLRLQENGAVVDGMGLFAPPNNLEFGRYSFSSLSSRLHRTASTDNVQHPMTRILQTDDTRPCAMSVCMAATWEEKQKARESLRWSPDLPNIVPVSATLEVVSIVVRSATCSVSGPTPPSSNRSSSDDQYCNVHGSGTDVTGVLLVTGVLSSTPAPDYKELRAHLGQGEKGFQRLILTPSLPRIPSDWPSPFTMARWFLSFVAGSALAAASGLPMKLETRSAVTSRVSNIHITLEQPIEETVTFTYGSCRGASMGDAHHTIVKSEVRDSQRLVWVLPEDAATDGCISAWSISGELKGRSEPQTLHHKWKRRALKRSIEMNNGTGIDTLGAWFEGVNLLKDKEPTTVDVDAAKSKHVAIVGAGMAGLMSYLVLSQAGMTNISIIEAGQRLGGRVHTEYLSGGPFDYSYQEMGPMRFPEHYVDPKTNTTYNITDHQLVFQLAAEMNELNKHDKNLSVDFIPWIQSNQNGLSYKNGIKLPNGLPPTLAQIAANSSLAVATVYDESTNTLNEKIDEYLPGSDFSVRMAQNMFKAHREFLDSGLQGLGGDVWSEYAFMVNYLKGSLNSTDALGSYTATSFWDTLYEGMYFQAASYKTIDGGLSRLPLAFHPLVDDITTMDRKIERVQFDSENSKVNLQWRESFKNQTFETSEYDYALLAVPFSIIRKWRFPSLPLTISNAINELPYTSACKVALEFSERFWEHYENPIVGGCSTTSDIAGIGSTCYPSYNINGTGKATMLASYISGDWGHRWASVSEEEHVQYVLDAMVEIHGENTRELYTGKYNRRCWVLDPLESGSWVSPVAGQHQLYIPEYFKTYDNMIFIGEHTPYTHAWIASALDSGIRGSVQLLLELGLVDEAKAAVNKWMARWIDINRWKPKSKGFRKSRFVAKKWQATICIVSAFDRRRRGIEPPTIHIRKDPHNIRDDNPHGRTPCRMQHAAERIKVDFGLSLADMVIVRHRVARLVGTGVRPDPGHDGSASADNAALLQRQADPLTKFSSCTSSGLFGI</sequence>
<evidence type="ECO:0000256" key="2">
    <source>
        <dbReference type="SAM" id="Phobius"/>
    </source>
</evidence>
<dbReference type="PANTHER" id="PTHR10742">
    <property type="entry name" value="FLAVIN MONOAMINE OXIDASE"/>
    <property type="match status" value="1"/>
</dbReference>
<evidence type="ECO:0000259" key="3">
    <source>
        <dbReference type="Pfam" id="PF01593"/>
    </source>
</evidence>
<dbReference type="InterPro" id="IPR050281">
    <property type="entry name" value="Flavin_monoamine_oxidase"/>
</dbReference>
<evidence type="ECO:0000313" key="4">
    <source>
        <dbReference type="EMBL" id="UQC87595.1"/>
    </source>
</evidence>
<dbReference type="Gene3D" id="3.90.660.10">
    <property type="match status" value="1"/>
</dbReference>
<dbReference type="InterPro" id="IPR036188">
    <property type="entry name" value="FAD/NAD-bd_sf"/>
</dbReference>
<feature type="transmembrane region" description="Helical" evidence="2">
    <location>
        <begin position="75"/>
        <end position="92"/>
    </location>
</feature>
<name>A0A9Q8T2H6_9PEZI</name>
<dbReference type="Proteomes" id="UP000830671">
    <property type="component" value="Chromosome 7"/>
</dbReference>
<evidence type="ECO:0000313" key="5">
    <source>
        <dbReference type="Proteomes" id="UP000830671"/>
    </source>
</evidence>
<keyword evidence="5" id="KW-1185">Reference proteome</keyword>
<keyword evidence="2" id="KW-1133">Transmembrane helix</keyword>
<dbReference type="PANTHER" id="PTHR10742:SF382">
    <property type="entry name" value="AMINE OXIDASE DOMAIN-CONTAINING PROTEIN"/>
    <property type="match status" value="1"/>
</dbReference>
<dbReference type="Gene3D" id="3.50.50.60">
    <property type="entry name" value="FAD/NAD(P)-binding domain"/>
    <property type="match status" value="1"/>
</dbReference>
<evidence type="ECO:0000256" key="1">
    <source>
        <dbReference type="SAM" id="MobiDB-lite"/>
    </source>
</evidence>
<dbReference type="GO" id="GO:0009063">
    <property type="term" value="P:amino acid catabolic process"/>
    <property type="evidence" value="ECO:0007669"/>
    <property type="project" value="TreeGrafter"/>
</dbReference>
<organism evidence="4 5">
    <name type="scientific">Colletotrichum lupini</name>
    <dbReference type="NCBI Taxonomy" id="145971"/>
    <lineage>
        <taxon>Eukaryota</taxon>
        <taxon>Fungi</taxon>
        <taxon>Dikarya</taxon>
        <taxon>Ascomycota</taxon>
        <taxon>Pezizomycotina</taxon>
        <taxon>Sordariomycetes</taxon>
        <taxon>Hypocreomycetidae</taxon>
        <taxon>Glomerellales</taxon>
        <taxon>Glomerellaceae</taxon>
        <taxon>Colletotrichum</taxon>
        <taxon>Colletotrichum acutatum species complex</taxon>
    </lineage>
</organism>
<dbReference type="KEGG" id="clup:CLUP02_13112"/>
<dbReference type="InterPro" id="IPR002937">
    <property type="entry name" value="Amino_oxidase"/>
</dbReference>
<dbReference type="GeneID" id="73347067"/>
<keyword evidence="2" id="KW-0472">Membrane</keyword>
<proteinExistence type="predicted"/>